<dbReference type="EMBL" id="JBBWRZ010000006">
    <property type="protein sequence ID" value="KAK8233725.1"/>
    <property type="molecule type" value="Genomic_DNA"/>
</dbReference>
<evidence type="ECO:0000313" key="3">
    <source>
        <dbReference type="Proteomes" id="UP001492380"/>
    </source>
</evidence>
<gene>
    <name evidence="2" type="ORF">HDK90DRAFT_487477</name>
</gene>
<comment type="caution">
    <text evidence="2">The sequence shown here is derived from an EMBL/GenBank/DDBJ whole genome shotgun (WGS) entry which is preliminary data.</text>
</comment>
<name>A0ABR1YMK3_9PEZI</name>
<feature type="compositionally biased region" description="Basic residues" evidence="1">
    <location>
        <begin position="35"/>
        <end position="61"/>
    </location>
</feature>
<feature type="non-terminal residue" evidence="2">
    <location>
        <position position="266"/>
    </location>
</feature>
<evidence type="ECO:0000256" key="1">
    <source>
        <dbReference type="SAM" id="MobiDB-lite"/>
    </source>
</evidence>
<organism evidence="2 3">
    <name type="scientific">Phyllosticta capitalensis</name>
    <dbReference type="NCBI Taxonomy" id="121624"/>
    <lineage>
        <taxon>Eukaryota</taxon>
        <taxon>Fungi</taxon>
        <taxon>Dikarya</taxon>
        <taxon>Ascomycota</taxon>
        <taxon>Pezizomycotina</taxon>
        <taxon>Dothideomycetes</taxon>
        <taxon>Dothideomycetes incertae sedis</taxon>
        <taxon>Botryosphaeriales</taxon>
        <taxon>Phyllostictaceae</taxon>
        <taxon>Phyllosticta</taxon>
    </lineage>
</organism>
<keyword evidence="3" id="KW-1185">Reference proteome</keyword>
<feature type="region of interest" description="Disordered" evidence="1">
    <location>
        <begin position="1"/>
        <end position="61"/>
    </location>
</feature>
<dbReference type="Proteomes" id="UP001492380">
    <property type="component" value="Unassembled WGS sequence"/>
</dbReference>
<evidence type="ECO:0000313" key="2">
    <source>
        <dbReference type="EMBL" id="KAK8233725.1"/>
    </source>
</evidence>
<reference evidence="2 3" key="1">
    <citation type="submission" date="2024-04" db="EMBL/GenBank/DDBJ databases">
        <title>Phyllosticta paracitricarpa is synonymous to the EU quarantine fungus P. citricarpa based on phylogenomic analyses.</title>
        <authorList>
            <consortium name="Lawrence Berkeley National Laboratory"/>
            <person name="Van Ingen-Buijs V.A."/>
            <person name="Van Westerhoven A.C."/>
            <person name="Haridas S."/>
            <person name="Skiadas P."/>
            <person name="Martin F."/>
            <person name="Groenewald J.Z."/>
            <person name="Crous P.W."/>
            <person name="Seidl M.F."/>
        </authorList>
    </citation>
    <scope>NUCLEOTIDE SEQUENCE [LARGE SCALE GENOMIC DNA]</scope>
    <source>
        <strain evidence="2 3">CBS 123374</strain>
    </source>
</reference>
<protein>
    <submittedName>
        <fullName evidence="2">Uncharacterized protein</fullName>
    </submittedName>
</protein>
<sequence>MHSRKTAPSCPPRRPPPPQPHESWGSSPVSLTTRMKMKMRRRRRERRTRRRKRERRTRRWREWRGAVSASSAARKSARRTERLWRALNATSVHILRGPGSSAARLSCSGWVAPGRTRRAVMRTRRRKVTPVLLRAVLVCRASWRPATATAAAATTTTVLVGRSAARRRPFLASPTAALRRPRSRRRPVCCRRRLSWTAQARRRVARRVRKRPNVVMEEMRRWSQPGSRGGALAHERRGLLEERGGLWGMDYSGGEKLGELRRTQPA</sequence>
<feature type="compositionally biased region" description="Pro residues" evidence="1">
    <location>
        <begin position="9"/>
        <end position="20"/>
    </location>
</feature>
<proteinExistence type="predicted"/>
<accession>A0ABR1YMK3</accession>